<keyword evidence="2" id="KW-0614">Plasmid</keyword>
<dbReference type="OrthoDB" id="5485224at2"/>
<name>C5B6B8_METEA</name>
<feature type="chain" id="PRO_5002946684" description="Lipoprotein" evidence="1">
    <location>
        <begin position="22"/>
        <end position="165"/>
    </location>
</feature>
<dbReference type="EMBL" id="CP001511">
    <property type="protein sequence ID" value="ACS44000.1"/>
    <property type="molecule type" value="Genomic_DNA"/>
</dbReference>
<dbReference type="Pfam" id="PF20245">
    <property type="entry name" value="DUF6600"/>
    <property type="match status" value="1"/>
</dbReference>
<dbReference type="RefSeq" id="WP_003596018.1">
    <property type="nucleotide sequence ID" value="NC_012811.1"/>
</dbReference>
<geneLocation type="plasmid" evidence="2 3">
    <name>megaplasmid</name>
</geneLocation>
<keyword evidence="3" id="KW-1185">Reference proteome</keyword>
<dbReference type="HOGENOM" id="CLU_1608904_0_0_5"/>
<dbReference type="PROSITE" id="PS51257">
    <property type="entry name" value="PROKAR_LIPOPROTEIN"/>
    <property type="match status" value="1"/>
</dbReference>
<evidence type="ECO:0000313" key="3">
    <source>
        <dbReference type="Proteomes" id="UP000009081"/>
    </source>
</evidence>
<protein>
    <recommendedName>
        <fullName evidence="4">Lipoprotein</fullName>
    </recommendedName>
</protein>
<organism evidence="2 3">
    <name type="scientific">Methylorubrum extorquens (strain ATCC 14718 / DSM 1338 / JCM 2805 / NCIMB 9133 / AM1)</name>
    <name type="common">Methylobacterium extorquens</name>
    <dbReference type="NCBI Taxonomy" id="272630"/>
    <lineage>
        <taxon>Bacteria</taxon>
        <taxon>Pseudomonadati</taxon>
        <taxon>Pseudomonadota</taxon>
        <taxon>Alphaproteobacteria</taxon>
        <taxon>Hyphomicrobiales</taxon>
        <taxon>Methylobacteriaceae</taxon>
        <taxon>Methylorubrum</taxon>
    </lineage>
</organism>
<keyword evidence="1" id="KW-0732">Signal</keyword>
<evidence type="ECO:0008006" key="4">
    <source>
        <dbReference type="Google" id="ProtNLM"/>
    </source>
</evidence>
<evidence type="ECO:0000256" key="1">
    <source>
        <dbReference type="SAM" id="SignalP"/>
    </source>
</evidence>
<proteinExistence type="predicted"/>
<reference evidence="2 3" key="1">
    <citation type="journal article" date="2009" name="PLoS ONE">
        <title>Methylobacterium genome sequences: a reference blueprint to investigate microbial metabolism of C1 compounds from natural and industrial sources.</title>
        <authorList>
            <person name="Vuilleumier S."/>
            <person name="Chistoserdova L."/>
            <person name="Lee M.-C."/>
            <person name="Bringel F."/>
            <person name="Lajus A."/>
            <person name="Zhou Y."/>
            <person name="Gourion B."/>
            <person name="Barbe V."/>
            <person name="Chang J."/>
            <person name="Cruveiller S."/>
            <person name="Dossat C."/>
            <person name="Gillett W."/>
            <person name="Gruffaz C."/>
            <person name="Haugen E."/>
            <person name="Hourcade E."/>
            <person name="Levy R."/>
            <person name="Mangenot S."/>
            <person name="Muller E."/>
            <person name="Nadalig T."/>
            <person name="Pagni M."/>
            <person name="Penny C."/>
            <person name="Peyraud R."/>
            <person name="Robinson D.G."/>
            <person name="Roche D."/>
            <person name="Rouy Z."/>
            <person name="Saenampechek C."/>
            <person name="Salvignol G."/>
            <person name="Vallenet D."/>
            <person name="Wu Z."/>
            <person name="Marx C.J."/>
            <person name="Vorholt J.A."/>
            <person name="Olson M.V."/>
            <person name="Kaul R."/>
            <person name="Weissenbach J."/>
            <person name="Medigue C."/>
            <person name="Lidstrom M.E."/>
        </authorList>
    </citation>
    <scope>NUCLEOTIDE SEQUENCE [LARGE SCALE GENOMIC DNA]</scope>
    <source>
        <strain evidence="3">ATCC 14718 / DSM 1338 / JCM 2805 / NCIMB 9133 / AM1</strain>
    </source>
</reference>
<dbReference type="KEGG" id="mea:Mex_2p1259"/>
<sequence>MANRVIGVLAALLLGSCCAHASDGGRGGDLERFGRWVESKRYGEVWVPKVRLGWSPSNNGSYRQNDDGSWVWVSRDPFWSETSTSGRWLKDRGEKWVWKPGLPPAPTGEGLVGDVLPPAGVFGPALPPGAVRARQIRYERAVLGLPPVSAPLPLPPLPPRRHGPY</sequence>
<evidence type="ECO:0000313" key="2">
    <source>
        <dbReference type="EMBL" id="ACS44000.1"/>
    </source>
</evidence>
<accession>C5B6B8</accession>
<dbReference type="AlphaFoldDB" id="C5B6B8"/>
<feature type="signal peptide" evidence="1">
    <location>
        <begin position="1"/>
        <end position="21"/>
    </location>
</feature>
<gene>
    <name evidence="2" type="ordered locus">MexAM1_META2p1259</name>
</gene>
<dbReference type="InterPro" id="IPR046535">
    <property type="entry name" value="DUF6600"/>
</dbReference>
<dbReference type="Proteomes" id="UP000009081">
    <property type="component" value="Plasmid megaplasmid"/>
</dbReference>